<name>A0A1H1CM99_9FLAO</name>
<dbReference type="SUPFAM" id="SSF51445">
    <property type="entry name" value="(Trans)glycosidases"/>
    <property type="match status" value="1"/>
</dbReference>
<dbReference type="InterPro" id="IPR014718">
    <property type="entry name" value="GH-type_carb-bd"/>
</dbReference>
<dbReference type="PANTHER" id="PTHR35803">
    <property type="entry name" value="GLUCAN 1,4-ALPHA-GLUCOSIDASE SUSB-RELATED"/>
    <property type="match status" value="1"/>
</dbReference>
<evidence type="ECO:0000259" key="4">
    <source>
        <dbReference type="Pfam" id="PF10566"/>
    </source>
</evidence>
<sequence length="726" mass="83923">MFLNYQISDMKKFTVETFLFLMIGLSFHAQSLKSPDGKFEMDFQLKQGVPYYNLKYNGKTVVEDSRLGLRLFNVTGTIPDITKPENATFDLNNGFTKTDEKRNAKNETWQPILGEKKSYVNHYNELAVALNQTATDRNIIVKFRLFNDGLGFRYEFPQQKNLNYFTIREEDSEFDFPTDMKTWWIVGDYDSQEYPYQTTKISEIPSKWEQAFDKHSSQTLIQNAVQSPLMLKKEGKEPLYINVAEAAVLDYPASNLEVDPQNFKFKTHLTPDRQGAKGYIQTPSATPWRTIIVAPKAETVLDSKMLFNLNEPTKYKDTSYIHPTKYMGVWWEMIIGKSQWAYGEPKTNIHIGKTDYSTIKPNGKHAANNTKVKEYIDFAAENGFDGLLIEGWNIGWEDWINHSKEFVFDFITPYPDFDIKMLNEYAHSKGIKLIMHHETSGSATNYERWADKAFQLMNKYGYDAVKTGYVGDIIPRGEHHYSQWMINHYYRIAEKANEYKIMINSHESVRPGGESRTYPNWVSAEAARGTEHEAFLGNNPDHQTILPFTRWIGGSMDYTPGIFQTKLDYYFPGDKRFVKTTLAKQLALYVVMYMPVQMAADLPENYKKHMDAFQFIKDVAADWDDTKILSAEPGDYIITARKAKGTENWFVGGITDENKRDYTVDFSFLNKGKKYEATIYEDGKDADYINNPQSYNIYKKEITSKSKINFKMARSGGFAVTIKPLD</sequence>
<dbReference type="STRING" id="311333.SAMN05421664_2031"/>
<dbReference type="GO" id="GO:0030246">
    <property type="term" value="F:carbohydrate binding"/>
    <property type="evidence" value="ECO:0007669"/>
    <property type="project" value="InterPro"/>
</dbReference>
<protein>
    <submittedName>
        <fullName evidence="7">Glycosyl-hydrolase 97 C-terminal, oligomerisation</fullName>
    </submittedName>
</protein>
<keyword evidence="8" id="KW-1185">Reference proteome</keyword>
<dbReference type="Gene3D" id="3.20.20.70">
    <property type="entry name" value="Aldolase class I"/>
    <property type="match status" value="1"/>
</dbReference>
<dbReference type="GO" id="GO:0016787">
    <property type="term" value="F:hydrolase activity"/>
    <property type="evidence" value="ECO:0007669"/>
    <property type="project" value="UniProtKB-KW"/>
</dbReference>
<feature type="domain" description="Glycosyl-hydrolase 97 C-terminal oligomerisation" evidence="6">
    <location>
        <begin position="622"/>
        <end position="723"/>
    </location>
</feature>
<keyword evidence="3" id="KW-0106">Calcium</keyword>
<feature type="domain" description="Glycosyl-hydrolase 97 N-terminal" evidence="5">
    <location>
        <begin position="32"/>
        <end position="312"/>
    </location>
</feature>
<evidence type="ECO:0000256" key="2">
    <source>
        <dbReference type="ARBA" id="ARBA00011245"/>
    </source>
</evidence>
<evidence type="ECO:0000313" key="7">
    <source>
        <dbReference type="EMBL" id="SDQ65327.1"/>
    </source>
</evidence>
<gene>
    <name evidence="7" type="ORF">SAMN05421664_2031</name>
</gene>
<feature type="domain" description="Glycosyl-hydrolase 97 catalytic" evidence="4">
    <location>
        <begin position="330"/>
        <end position="527"/>
    </location>
</feature>
<reference evidence="8" key="1">
    <citation type="submission" date="2016-10" db="EMBL/GenBank/DDBJ databases">
        <authorList>
            <person name="Varghese N."/>
            <person name="Submissions S."/>
        </authorList>
    </citation>
    <scope>NUCLEOTIDE SEQUENCE [LARGE SCALE GENOMIC DNA]</scope>
    <source>
        <strain evidence="8">DSM 17072</strain>
    </source>
</reference>
<dbReference type="InterPro" id="IPR029483">
    <property type="entry name" value="GH97_C"/>
</dbReference>
<dbReference type="EMBL" id="FNKL01000003">
    <property type="protein sequence ID" value="SDQ65327.1"/>
    <property type="molecule type" value="Genomic_DNA"/>
</dbReference>
<dbReference type="InterPro" id="IPR017853">
    <property type="entry name" value="GH"/>
</dbReference>
<dbReference type="PANTHER" id="PTHR35803:SF1">
    <property type="entry name" value="GLUCAN 1,4-ALPHA-GLUCOSIDASE SUSB"/>
    <property type="match status" value="1"/>
</dbReference>
<evidence type="ECO:0000256" key="3">
    <source>
        <dbReference type="ARBA" id="ARBA00022837"/>
    </source>
</evidence>
<dbReference type="InterPro" id="IPR029486">
    <property type="entry name" value="GH97_N"/>
</dbReference>
<dbReference type="Pfam" id="PF10566">
    <property type="entry name" value="Glyco_hydro_97"/>
    <property type="match status" value="1"/>
</dbReference>
<dbReference type="Pfam" id="PF14508">
    <property type="entry name" value="GH97_N"/>
    <property type="match status" value="1"/>
</dbReference>
<dbReference type="Pfam" id="PF14509">
    <property type="entry name" value="GH97_C"/>
    <property type="match status" value="1"/>
</dbReference>
<evidence type="ECO:0000256" key="1">
    <source>
        <dbReference type="ARBA" id="ARBA00001913"/>
    </source>
</evidence>
<evidence type="ECO:0000259" key="5">
    <source>
        <dbReference type="Pfam" id="PF14508"/>
    </source>
</evidence>
<evidence type="ECO:0000259" key="6">
    <source>
        <dbReference type="Pfam" id="PF14509"/>
    </source>
</evidence>
<organism evidence="7 8">
    <name type="scientific">Chryseobacterium soldanellicola</name>
    <dbReference type="NCBI Taxonomy" id="311333"/>
    <lineage>
        <taxon>Bacteria</taxon>
        <taxon>Pseudomonadati</taxon>
        <taxon>Bacteroidota</taxon>
        <taxon>Flavobacteriia</taxon>
        <taxon>Flavobacteriales</taxon>
        <taxon>Weeksellaceae</taxon>
        <taxon>Chryseobacterium group</taxon>
        <taxon>Chryseobacterium</taxon>
    </lineage>
</organism>
<dbReference type="Proteomes" id="UP000199627">
    <property type="component" value="Unassembled WGS sequence"/>
</dbReference>
<evidence type="ECO:0000313" key="8">
    <source>
        <dbReference type="Proteomes" id="UP000199627"/>
    </source>
</evidence>
<accession>A0A1H1CM99</accession>
<dbReference type="Gene3D" id="2.70.98.10">
    <property type="match status" value="1"/>
</dbReference>
<keyword evidence="7" id="KW-0378">Hydrolase</keyword>
<comment type="cofactor">
    <cofactor evidence="1">
        <name>Ca(2+)</name>
        <dbReference type="ChEBI" id="CHEBI:29108"/>
    </cofactor>
</comment>
<dbReference type="AlphaFoldDB" id="A0A1H1CM99"/>
<dbReference type="InterPro" id="IPR013785">
    <property type="entry name" value="Aldolase_TIM"/>
</dbReference>
<dbReference type="InterPro" id="IPR019563">
    <property type="entry name" value="GH97_catalytic"/>
</dbReference>
<comment type="subunit">
    <text evidence="2">Monomer.</text>
</comment>
<dbReference type="InterPro" id="IPR052720">
    <property type="entry name" value="Glycosyl_hydrolase_97"/>
</dbReference>
<proteinExistence type="predicted"/>